<proteinExistence type="predicted"/>
<dbReference type="KEGG" id="arf:AR1Y2_2717"/>
<accession>A0A4P8IGS8</accession>
<name>A0A4P8IGS8_9FIRM</name>
<evidence type="ECO:0000313" key="1">
    <source>
        <dbReference type="EMBL" id="QCP36171.1"/>
    </source>
</evidence>
<reference evidence="1 2" key="1">
    <citation type="submission" date="2019-05" db="EMBL/GenBank/DDBJ databases">
        <title>Complete genome sequencing of Anaerostipes rhamnosivorans.</title>
        <authorList>
            <person name="Bui T.P.N."/>
            <person name="de Vos W.M."/>
        </authorList>
    </citation>
    <scope>NUCLEOTIDE SEQUENCE [LARGE SCALE GENOMIC DNA]</scope>
    <source>
        <strain evidence="1 2">1y2</strain>
    </source>
</reference>
<dbReference type="AlphaFoldDB" id="A0A4P8IGS8"/>
<organism evidence="1 2">
    <name type="scientific">Anaerostipes rhamnosivorans</name>
    <dbReference type="NCBI Taxonomy" id="1229621"/>
    <lineage>
        <taxon>Bacteria</taxon>
        <taxon>Bacillati</taxon>
        <taxon>Bacillota</taxon>
        <taxon>Clostridia</taxon>
        <taxon>Lachnospirales</taxon>
        <taxon>Lachnospiraceae</taxon>
        <taxon>Anaerostipes</taxon>
    </lineage>
</organism>
<dbReference type="OrthoDB" id="9880233at2"/>
<dbReference type="RefSeq" id="WP_137329437.1">
    <property type="nucleotide sequence ID" value="NZ_CP040058.1"/>
</dbReference>
<dbReference type="EMBL" id="CP040058">
    <property type="protein sequence ID" value="QCP36171.1"/>
    <property type="molecule type" value="Genomic_DNA"/>
</dbReference>
<gene>
    <name evidence="1" type="ORF">AR1Y2_2717</name>
</gene>
<sequence length="120" mass="13849">MTKDLKAANVINHYTNLQNAIYAELPELINRIHVEALMNCEEGSPVFFSDDTKFIEGFIEDTKRVFEISMKKSGEMIKEILNETEEEPQNIKNILGESESVDKMSEQITHQIQGLLKERF</sequence>
<keyword evidence="2" id="KW-1185">Reference proteome</keyword>
<dbReference type="Proteomes" id="UP000298653">
    <property type="component" value="Chromosome"/>
</dbReference>
<evidence type="ECO:0000313" key="2">
    <source>
        <dbReference type="Proteomes" id="UP000298653"/>
    </source>
</evidence>
<protein>
    <submittedName>
        <fullName evidence="1">Uncharacterized protein</fullName>
    </submittedName>
</protein>